<organism evidence="2 3">
    <name type="scientific">Asparagus officinalis</name>
    <name type="common">Garden asparagus</name>
    <dbReference type="NCBI Taxonomy" id="4686"/>
    <lineage>
        <taxon>Eukaryota</taxon>
        <taxon>Viridiplantae</taxon>
        <taxon>Streptophyta</taxon>
        <taxon>Embryophyta</taxon>
        <taxon>Tracheophyta</taxon>
        <taxon>Spermatophyta</taxon>
        <taxon>Magnoliopsida</taxon>
        <taxon>Liliopsida</taxon>
        <taxon>Asparagales</taxon>
        <taxon>Asparagaceae</taxon>
        <taxon>Asparagoideae</taxon>
        <taxon>Asparagus</taxon>
    </lineage>
</organism>
<reference evidence="3" key="1">
    <citation type="journal article" date="2017" name="Nat. Commun.">
        <title>The asparagus genome sheds light on the origin and evolution of a young Y chromosome.</title>
        <authorList>
            <person name="Harkess A."/>
            <person name="Zhou J."/>
            <person name="Xu C."/>
            <person name="Bowers J.E."/>
            <person name="Van der Hulst R."/>
            <person name="Ayyampalayam S."/>
            <person name="Mercati F."/>
            <person name="Riccardi P."/>
            <person name="McKain M.R."/>
            <person name="Kakrana A."/>
            <person name="Tang H."/>
            <person name="Ray J."/>
            <person name="Groenendijk J."/>
            <person name="Arikit S."/>
            <person name="Mathioni S.M."/>
            <person name="Nakano M."/>
            <person name="Shan H."/>
            <person name="Telgmann-Rauber A."/>
            <person name="Kanno A."/>
            <person name="Yue Z."/>
            <person name="Chen H."/>
            <person name="Li W."/>
            <person name="Chen Y."/>
            <person name="Xu X."/>
            <person name="Zhang Y."/>
            <person name="Luo S."/>
            <person name="Chen H."/>
            <person name="Gao J."/>
            <person name="Mao Z."/>
            <person name="Pires J.C."/>
            <person name="Luo M."/>
            <person name="Kudrna D."/>
            <person name="Wing R.A."/>
            <person name="Meyers B.C."/>
            <person name="Yi K."/>
            <person name="Kong H."/>
            <person name="Lavrijsen P."/>
            <person name="Sunseri F."/>
            <person name="Falavigna A."/>
            <person name="Ye Y."/>
            <person name="Leebens-Mack J.H."/>
            <person name="Chen G."/>
        </authorList>
    </citation>
    <scope>NUCLEOTIDE SEQUENCE [LARGE SCALE GENOMIC DNA]</scope>
    <source>
        <strain evidence="3">cv. DH0086</strain>
    </source>
</reference>
<keyword evidence="1" id="KW-0732">Signal</keyword>
<dbReference type="PANTHER" id="PTHR48010:SF90">
    <property type="entry name" value="OS07G0574100 PROTEIN"/>
    <property type="match status" value="1"/>
</dbReference>
<dbReference type="EMBL" id="CM007387">
    <property type="protein sequence ID" value="ONK64355.1"/>
    <property type="molecule type" value="Genomic_DNA"/>
</dbReference>
<dbReference type="Gramene" id="ONK64355">
    <property type="protein sequence ID" value="ONK64355"/>
    <property type="gene ID" value="A4U43_C07F24950"/>
</dbReference>
<evidence type="ECO:0008006" key="4">
    <source>
        <dbReference type="Google" id="ProtNLM"/>
    </source>
</evidence>
<proteinExistence type="predicted"/>
<dbReference type="Gene3D" id="1.10.510.10">
    <property type="entry name" value="Transferase(Phosphotransferase) domain 1"/>
    <property type="match status" value="1"/>
</dbReference>
<evidence type="ECO:0000313" key="3">
    <source>
        <dbReference type="Proteomes" id="UP000243459"/>
    </source>
</evidence>
<dbReference type="InterPro" id="IPR050994">
    <property type="entry name" value="At_inactive_RLKs"/>
</dbReference>
<protein>
    <recommendedName>
        <fullName evidence="4">Serine-threonine/tyrosine-protein kinase catalytic domain-containing protein</fullName>
    </recommendedName>
</protein>
<dbReference type="InterPro" id="IPR011009">
    <property type="entry name" value="Kinase-like_dom_sf"/>
</dbReference>
<gene>
    <name evidence="2" type="ORF">A4U43_C07F24950</name>
</gene>
<dbReference type="AlphaFoldDB" id="A0A5P1EEN4"/>
<evidence type="ECO:0000256" key="1">
    <source>
        <dbReference type="SAM" id="SignalP"/>
    </source>
</evidence>
<feature type="chain" id="PRO_5024369007" description="Serine-threonine/tyrosine-protein kinase catalytic domain-containing protein" evidence="1">
    <location>
        <begin position="25"/>
        <end position="219"/>
    </location>
</feature>
<sequence>MQVHLLSLILLLLLLHQHLPVASSSSLDSDAKALLNFKNASDPLNSLISWSQLDLRLRTRREARGERRGRVAPREGEVFEDEAGDAVGGARGAGDAQPVCAGKADIYAFGVVLLEILTGKVVTEDVSLPHWVQSVVREEWTSEVFDLELMRYKGVEEEMVGMLQVAMACVAAVPEQRPKIGQVLKMIEEIRGEDRRAYESYGETESPCVSEGNGIIMAG</sequence>
<dbReference type="PANTHER" id="PTHR48010">
    <property type="entry name" value="OS05G0588300 PROTEIN"/>
    <property type="match status" value="1"/>
</dbReference>
<accession>A0A5P1EEN4</accession>
<keyword evidence="3" id="KW-1185">Reference proteome</keyword>
<feature type="signal peptide" evidence="1">
    <location>
        <begin position="1"/>
        <end position="24"/>
    </location>
</feature>
<dbReference type="SUPFAM" id="SSF56112">
    <property type="entry name" value="Protein kinase-like (PK-like)"/>
    <property type="match status" value="1"/>
</dbReference>
<evidence type="ECO:0000313" key="2">
    <source>
        <dbReference type="EMBL" id="ONK64355.1"/>
    </source>
</evidence>
<dbReference type="Proteomes" id="UP000243459">
    <property type="component" value="Chromosome 7"/>
</dbReference>
<name>A0A5P1EEN4_ASPOF</name>